<dbReference type="STRING" id="1314782.A0A165QBR3"/>
<dbReference type="InterPro" id="IPR041078">
    <property type="entry name" value="Plavaka"/>
</dbReference>
<name>A0A165QBR3_9AGAM</name>
<accession>A0A165QBR3</accession>
<dbReference type="Proteomes" id="UP000076761">
    <property type="component" value="Unassembled WGS sequence"/>
</dbReference>
<organism evidence="1 2">
    <name type="scientific">Neolentinus lepideus HHB14362 ss-1</name>
    <dbReference type="NCBI Taxonomy" id="1314782"/>
    <lineage>
        <taxon>Eukaryota</taxon>
        <taxon>Fungi</taxon>
        <taxon>Dikarya</taxon>
        <taxon>Basidiomycota</taxon>
        <taxon>Agaricomycotina</taxon>
        <taxon>Agaricomycetes</taxon>
        <taxon>Gloeophyllales</taxon>
        <taxon>Gloeophyllaceae</taxon>
        <taxon>Neolentinus</taxon>
    </lineage>
</organism>
<dbReference type="Pfam" id="PF18759">
    <property type="entry name" value="Plavaka"/>
    <property type="match status" value="1"/>
</dbReference>
<proteinExistence type="predicted"/>
<gene>
    <name evidence="1" type="ORF">NEOLEDRAFT_1071933</name>
</gene>
<dbReference type="EMBL" id="KV425598">
    <property type="protein sequence ID" value="KZT22196.1"/>
    <property type="molecule type" value="Genomic_DNA"/>
</dbReference>
<dbReference type="AlphaFoldDB" id="A0A165QBR3"/>
<evidence type="ECO:0000313" key="2">
    <source>
        <dbReference type="Proteomes" id="UP000076761"/>
    </source>
</evidence>
<sequence length="95" mass="10736">MWTGDRWWELQEKLPAGATIAPIILSSDKTKLSQFGGDKAAWPVYLTIGNIAKHIRRQPSARATVLIGYIPVSKLECFSEDRRSLAGYELFHKCM</sequence>
<dbReference type="OrthoDB" id="2418900at2759"/>
<keyword evidence="2" id="KW-1185">Reference proteome</keyword>
<dbReference type="InParanoid" id="A0A165QBR3"/>
<protein>
    <submittedName>
        <fullName evidence="1">Uncharacterized protein</fullName>
    </submittedName>
</protein>
<evidence type="ECO:0000313" key="1">
    <source>
        <dbReference type="EMBL" id="KZT22196.1"/>
    </source>
</evidence>
<reference evidence="1 2" key="1">
    <citation type="journal article" date="2016" name="Mol. Biol. Evol.">
        <title>Comparative Genomics of Early-Diverging Mushroom-Forming Fungi Provides Insights into the Origins of Lignocellulose Decay Capabilities.</title>
        <authorList>
            <person name="Nagy L.G."/>
            <person name="Riley R."/>
            <person name="Tritt A."/>
            <person name="Adam C."/>
            <person name="Daum C."/>
            <person name="Floudas D."/>
            <person name="Sun H."/>
            <person name="Yadav J.S."/>
            <person name="Pangilinan J."/>
            <person name="Larsson K.H."/>
            <person name="Matsuura K."/>
            <person name="Barry K."/>
            <person name="Labutti K."/>
            <person name="Kuo R."/>
            <person name="Ohm R.A."/>
            <person name="Bhattacharya S.S."/>
            <person name="Shirouzu T."/>
            <person name="Yoshinaga Y."/>
            <person name="Martin F.M."/>
            <person name="Grigoriev I.V."/>
            <person name="Hibbett D.S."/>
        </authorList>
    </citation>
    <scope>NUCLEOTIDE SEQUENCE [LARGE SCALE GENOMIC DNA]</scope>
    <source>
        <strain evidence="1 2">HHB14362 ss-1</strain>
    </source>
</reference>